<evidence type="ECO:0000256" key="1">
    <source>
        <dbReference type="SAM" id="MobiDB-lite"/>
    </source>
</evidence>
<proteinExistence type="predicted"/>
<dbReference type="Proteomes" id="UP000430079">
    <property type="component" value="Unassembled WGS sequence"/>
</dbReference>
<accession>A0A640T0E9</accession>
<reference evidence="2 3" key="1">
    <citation type="submission" date="2019-12" db="EMBL/GenBank/DDBJ databases">
        <title>Whole genome shotgun sequence of Streptomyces hygroscopicus subsp. glebosus NBRC 13786.</title>
        <authorList>
            <person name="Ichikawa N."/>
            <person name="Kimura A."/>
            <person name="Kitahashi Y."/>
            <person name="Komaki H."/>
            <person name="Tamura T."/>
        </authorList>
    </citation>
    <scope>NUCLEOTIDE SEQUENCE [LARGE SCALE GENOMIC DNA]</scope>
    <source>
        <strain evidence="2 3">NBRC 13786</strain>
    </source>
</reference>
<protein>
    <submittedName>
        <fullName evidence="2">Uncharacterized protein</fullName>
    </submittedName>
</protein>
<name>A0A640T0E9_9ACTN</name>
<dbReference type="EMBL" id="BLIO01000001">
    <property type="protein sequence ID" value="GFE16630.1"/>
    <property type="molecule type" value="Genomic_DNA"/>
</dbReference>
<keyword evidence="3" id="KW-1185">Reference proteome</keyword>
<dbReference type="AlphaFoldDB" id="A0A640T0E9"/>
<feature type="compositionally biased region" description="Polar residues" evidence="1">
    <location>
        <begin position="12"/>
        <end position="24"/>
    </location>
</feature>
<evidence type="ECO:0000313" key="2">
    <source>
        <dbReference type="EMBL" id="GFE16630.1"/>
    </source>
</evidence>
<organism evidence="2 3">
    <name type="scientific">Streptomyces glebosus</name>
    <dbReference type="NCBI Taxonomy" id="249580"/>
    <lineage>
        <taxon>Bacteria</taxon>
        <taxon>Bacillati</taxon>
        <taxon>Actinomycetota</taxon>
        <taxon>Actinomycetes</taxon>
        <taxon>Kitasatosporales</taxon>
        <taxon>Streptomycetaceae</taxon>
        <taxon>Streptomyces</taxon>
    </lineage>
</organism>
<sequence length="95" mass="9960">MAGNSARLPGLRTNNSWTYRSTARSRPDSPAHSCGIPLPLDLANLCDPRDPHDSPAPTPAAPASSNSRFPQALCPHKAASLPSRAAIPLTGNHSK</sequence>
<evidence type="ECO:0000313" key="3">
    <source>
        <dbReference type="Proteomes" id="UP000430079"/>
    </source>
</evidence>
<gene>
    <name evidence="2" type="ORF">Sgleb_46770</name>
</gene>
<comment type="caution">
    <text evidence="2">The sequence shown here is derived from an EMBL/GenBank/DDBJ whole genome shotgun (WGS) entry which is preliminary data.</text>
</comment>
<feature type="region of interest" description="Disordered" evidence="1">
    <location>
        <begin position="1"/>
        <end position="95"/>
    </location>
</feature>